<proteinExistence type="predicted"/>
<gene>
    <name evidence="1" type="ORF">Cvel_15254</name>
</gene>
<sequence length="127" mass="13926">MLANPAFLMQLNHALWSAIPNAERRQDFVSRLSEEGPGELGISSRELVSQFDPENPMDLQAVGVNRVVGRAARDVLLRQFSAPPPHSCSCCSPPFSSHYPSQCSSPRRCSSCSPPFSSHCPSQCSFF</sequence>
<evidence type="ECO:0000313" key="1">
    <source>
        <dbReference type="EMBL" id="CEM07497.1"/>
    </source>
</evidence>
<dbReference type="AlphaFoldDB" id="A0A0G4F4X1"/>
<dbReference type="EMBL" id="CDMZ01000130">
    <property type="protein sequence ID" value="CEM07497.1"/>
    <property type="molecule type" value="Genomic_DNA"/>
</dbReference>
<organism evidence="1">
    <name type="scientific">Chromera velia CCMP2878</name>
    <dbReference type="NCBI Taxonomy" id="1169474"/>
    <lineage>
        <taxon>Eukaryota</taxon>
        <taxon>Sar</taxon>
        <taxon>Alveolata</taxon>
        <taxon>Colpodellida</taxon>
        <taxon>Chromeraceae</taxon>
        <taxon>Chromera</taxon>
    </lineage>
</organism>
<dbReference type="VEuPathDB" id="CryptoDB:Cvel_15254"/>
<name>A0A0G4F4X1_9ALVE</name>
<reference evidence="1" key="1">
    <citation type="submission" date="2014-11" db="EMBL/GenBank/DDBJ databases">
        <authorList>
            <person name="Otto D Thomas"/>
            <person name="Naeem Raeece"/>
        </authorList>
    </citation>
    <scope>NUCLEOTIDE SEQUENCE</scope>
</reference>
<accession>A0A0G4F4X1</accession>
<protein>
    <submittedName>
        <fullName evidence="1">Uncharacterized protein</fullName>
    </submittedName>
</protein>